<organism evidence="5 6">
    <name type="scientific">Shimia gijangensis</name>
    <dbReference type="NCBI Taxonomy" id="1470563"/>
    <lineage>
        <taxon>Bacteria</taxon>
        <taxon>Pseudomonadati</taxon>
        <taxon>Pseudomonadota</taxon>
        <taxon>Alphaproteobacteria</taxon>
        <taxon>Rhodobacterales</taxon>
        <taxon>Roseobacteraceae</taxon>
    </lineage>
</organism>
<protein>
    <recommendedName>
        <fullName evidence="4">Methyltransferase</fullName>
        <ecNumber evidence="4">2.1.1.-</ecNumber>
    </recommendedName>
</protein>
<dbReference type="Proteomes" id="UP000183982">
    <property type="component" value="Unassembled WGS sequence"/>
</dbReference>
<dbReference type="PIRSF" id="PIRSF037567">
    <property type="entry name" value="MTTB_MeTrfase"/>
    <property type="match status" value="1"/>
</dbReference>
<dbReference type="GO" id="GO:0015948">
    <property type="term" value="P:methanogenesis"/>
    <property type="evidence" value="ECO:0007669"/>
    <property type="project" value="UniProtKB-UniRule"/>
</dbReference>
<keyword evidence="6" id="KW-1185">Reference proteome</keyword>
<dbReference type="RefSeq" id="WP_073248794.1">
    <property type="nucleotide sequence ID" value="NZ_FQZQ01000002.1"/>
</dbReference>
<keyword evidence="2 5" id="KW-0489">Methyltransferase</keyword>
<dbReference type="OrthoDB" id="5713681at2"/>
<dbReference type="GO" id="GO:0008168">
    <property type="term" value="F:methyltransferase activity"/>
    <property type="evidence" value="ECO:0007669"/>
    <property type="project" value="UniProtKB-KW"/>
</dbReference>
<dbReference type="Gene3D" id="3.20.20.480">
    <property type="entry name" value="Trimethylamine methyltransferase-like"/>
    <property type="match status" value="1"/>
</dbReference>
<dbReference type="GO" id="GO:0032259">
    <property type="term" value="P:methylation"/>
    <property type="evidence" value="ECO:0007669"/>
    <property type="project" value="UniProtKB-KW"/>
</dbReference>
<accession>A0A1M6CCU2</accession>
<evidence type="ECO:0000256" key="3">
    <source>
        <dbReference type="ARBA" id="ARBA00022679"/>
    </source>
</evidence>
<dbReference type="Pfam" id="PF06253">
    <property type="entry name" value="MTTB"/>
    <property type="match status" value="1"/>
</dbReference>
<name>A0A1M6CCU2_9RHOB</name>
<comment type="similarity">
    <text evidence="1 4">Belongs to the trimethylamine methyltransferase family.</text>
</comment>
<dbReference type="EC" id="2.1.1.-" evidence="4"/>
<sequence length="508" mass="55731">MARRSKRARSRRGTERLSAPAIMMPGPIIRDIPTYELVSEHQLDAVHAASMRILEDIGIEFRDAMALATWREAGADVIGSRVRIPRELLMNKVALAPSSYRYHGRNPHRSVDIGGRSMGFAPVYGSPYVRTLDGERRYATLADFEAFVKLTYLSPALNMSGGTLCEPVDVPVAHRHMDMIYSHIRYSDKPFMGGVTSPERAEDCLAMCRILFGGAFLAKNTVMTSLVNCNSPLVWDETMLSVIRVYAEANQACIISPFIMQGANTPITTAGAYAQLNAEALAGIAYAQLVRPGAPVVYGATLSTVSMKTGAPMYGTSETQQLMFLTGQMARRYKLPMRTGGMRTGSKSTDSLAASESLQTMLPAILAGGNFFLHSAGWLESGLSACFAKFMLDTDQLTVLQRLARGMQFEAEDLAFEAANEVGPAGHFLGCEHTLRHYSTAFFTPETADLGTYEQWSEEGSQDALARASTLVTQRLADYEAPPLNEAIDEGLRDFVTRRKRELPMDSL</sequence>
<dbReference type="STRING" id="1470563.SAMN05444000_10235"/>
<proteinExistence type="inferred from homology"/>
<evidence type="ECO:0000256" key="4">
    <source>
        <dbReference type="PIRNR" id="PIRNR037567"/>
    </source>
</evidence>
<evidence type="ECO:0000256" key="1">
    <source>
        <dbReference type="ARBA" id="ARBA00007137"/>
    </source>
</evidence>
<gene>
    <name evidence="5" type="ORF">SAMN05444000_10235</name>
</gene>
<reference evidence="6" key="1">
    <citation type="submission" date="2016-11" db="EMBL/GenBank/DDBJ databases">
        <authorList>
            <person name="Varghese N."/>
            <person name="Submissions S."/>
        </authorList>
    </citation>
    <scope>NUCLEOTIDE SEQUENCE [LARGE SCALE GENOMIC DNA]</scope>
    <source>
        <strain evidence="6">DSM 100564</strain>
    </source>
</reference>
<evidence type="ECO:0000313" key="6">
    <source>
        <dbReference type="Proteomes" id="UP000183982"/>
    </source>
</evidence>
<dbReference type="InterPro" id="IPR010426">
    <property type="entry name" value="MTTB_MeTrfase"/>
</dbReference>
<dbReference type="EMBL" id="FQZQ01000002">
    <property type="protein sequence ID" value="SHI58875.1"/>
    <property type="molecule type" value="Genomic_DNA"/>
</dbReference>
<dbReference type="AlphaFoldDB" id="A0A1M6CCU2"/>
<evidence type="ECO:0000256" key="2">
    <source>
        <dbReference type="ARBA" id="ARBA00022603"/>
    </source>
</evidence>
<keyword evidence="3 4" id="KW-0808">Transferase</keyword>
<dbReference type="InterPro" id="IPR038601">
    <property type="entry name" value="MttB-like_sf"/>
</dbReference>
<evidence type="ECO:0000313" key="5">
    <source>
        <dbReference type="EMBL" id="SHI58875.1"/>
    </source>
</evidence>